<dbReference type="PROSITE" id="PS00211">
    <property type="entry name" value="ABC_TRANSPORTER_1"/>
    <property type="match status" value="2"/>
</dbReference>
<keyword evidence="4" id="KW-0677">Repeat</keyword>
<dbReference type="InterPro" id="IPR003439">
    <property type="entry name" value="ABC_transporter-like_ATP-bd"/>
</dbReference>
<dbReference type="SUPFAM" id="SSF90123">
    <property type="entry name" value="ABC transporter transmembrane region"/>
    <property type="match status" value="2"/>
</dbReference>
<feature type="transmembrane region" description="Helical" evidence="10">
    <location>
        <begin position="1023"/>
        <end position="1045"/>
    </location>
</feature>
<comment type="subcellular location">
    <subcellularLocation>
        <location evidence="1">Vacuole membrane</location>
        <topology evidence="1">Multi-pass membrane protein</topology>
    </subcellularLocation>
</comment>
<keyword evidence="5" id="KW-0547">Nucleotide-binding</keyword>
<evidence type="ECO:0000313" key="14">
    <source>
        <dbReference type="EMBL" id="KZS91186.1"/>
    </source>
</evidence>
<dbReference type="GO" id="GO:0005524">
    <property type="term" value="F:ATP binding"/>
    <property type="evidence" value="ECO:0007669"/>
    <property type="project" value="UniProtKB-KW"/>
</dbReference>
<evidence type="ECO:0000256" key="11">
    <source>
        <dbReference type="SAM" id="SignalP"/>
    </source>
</evidence>
<feature type="region of interest" description="Disordered" evidence="9">
    <location>
        <begin position="870"/>
        <end position="890"/>
    </location>
</feature>
<dbReference type="Gene3D" id="3.40.50.300">
    <property type="entry name" value="P-loop containing nucleotide triphosphate hydrolases"/>
    <property type="match status" value="2"/>
</dbReference>
<feature type="transmembrane region" description="Helical" evidence="10">
    <location>
        <begin position="1051"/>
        <end position="1072"/>
    </location>
</feature>
<feature type="domain" description="ABC transmembrane type-1" evidence="13">
    <location>
        <begin position="913"/>
        <end position="1195"/>
    </location>
</feature>
<dbReference type="InterPro" id="IPR027417">
    <property type="entry name" value="P-loop_NTPase"/>
</dbReference>
<dbReference type="Pfam" id="PF00005">
    <property type="entry name" value="ABC_tran"/>
    <property type="match status" value="2"/>
</dbReference>
<dbReference type="PANTHER" id="PTHR24223:SF443">
    <property type="entry name" value="MULTIDRUG-RESISTANCE LIKE PROTEIN 1, ISOFORM I"/>
    <property type="match status" value="1"/>
</dbReference>
<evidence type="ECO:0000256" key="3">
    <source>
        <dbReference type="ARBA" id="ARBA00022692"/>
    </source>
</evidence>
<feature type="transmembrane region" description="Helical" evidence="10">
    <location>
        <begin position="63"/>
        <end position="81"/>
    </location>
</feature>
<dbReference type="FunFam" id="3.40.50.300:FF:000163">
    <property type="entry name" value="Multidrug resistance-associated protein member 4"/>
    <property type="match status" value="1"/>
</dbReference>
<feature type="chain" id="PRO_5007853096" description="Metal resistance protein YCF1" evidence="11">
    <location>
        <begin position="19"/>
        <end position="1455"/>
    </location>
</feature>
<evidence type="ECO:0000256" key="4">
    <source>
        <dbReference type="ARBA" id="ARBA00022737"/>
    </source>
</evidence>
<evidence type="ECO:0000259" key="13">
    <source>
        <dbReference type="PROSITE" id="PS50929"/>
    </source>
</evidence>
<evidence type="ECO:0000256" key="1">
    <source>
        <dbReference type="ARBA" id="ARBA00004128"/>
    </source>
</evidence>
<evidence type="ECO:0000256" key="6">
    <source>
        <dbReference type="ARBA" id="ARBA00022840"/>
    </source>
</evidence>
<dbReference type="SUPFAM" id="SSF52540">
    <property type="entry name" value="P-loop containing nucleoside triphosphate hydrolases"/>
    <property type="match status" value="2"/>
</dbReference>
<dbReference type="FunFam" id="1.20.1560.10:FF:000078">
    <property type="entry name" value="Unplaced genomic scaffold supercont1.1, whole genome shotgun sequence"/>
    <property type="match status" value="1"/>
</dbReference>
<dbReference type="CDD" id="cd03244">
    <property type="entry name" value="ABCC_MRP_domain2"/>
    <property type="match status" value="1"/>
</dbReference>
<feature type="transmembrane region" description="Helical" evidence="10">
    <location>
        <begin position="450"/>
        <end position="476"/>
    </location>
</feature>
<feature type="region of interest" description="Disordered" evidence="9">
    <location>
        <begin position="794"/>
        <end position="839"/>
    </location>
</feature>
<reference evidence="14 15" key="1">
    <citation type="journal article" date="2016" name="Mol. Biol. Evol.">
        <title>Comparative Genomics of Early-Diverging Mushroom-Forming Fungi Provides Insights into the Origins of Lignocellulose Decay Capabilities.</title>
        <authorList>
            <person name="Nagy L.G."/>
            <person name="Riley R."/>
            <person name="Tritt A."/>
            <person name="Adam C."/>
            <person name="Daum C."/>
            <person name="Floudas D."/>
            <person name="Sun H."/>
            <person name="Yadav J.S."/>
            <person name="Pangilinan J."/>
            <person name="Larsson K.H."/>
            <person name="Matsuura K."/>
            <person name="Barry K."/>
            <person name="Labutti K."/>
            <person name="Kuo R."/>
            <person name="Ohm R.A."/>
            <person name="Bhattacharya S.S."/>
            <person name="Shirouzu T."/>
            <person name="Yoshinaga Y."/>
            <person name="Martin F.M."/>
            <person name="Grigoriev I.V."/>
            <person name="Hibbett D.S."/>
        </authorList>
    </citation>
    <scope>NUCLEOTIDE SEQUENCE [LARGE SCALE GENOMIC DNA]</scope>
    <source>
        <strain evidence="14 15">HHB9708</strain>
    </source>
</reference>
<evidence type="ECO:0000256" key="8">
    <source>
        <dbReference type="ARBA" id="ARBA00023136"/>
    </source>
</evidence>
<evidence type="ECO:0000256" key="10">
    <source>
        <dbReference type="SAM" id="Phobius"/>
    </source>
</evidence>
<dbReference type="PROSITE" id="PS50893">
    <property type="entry name" value="ABC_TRANSPORTER_2"/>
    <property type="match status" value="2"/>
</dbReference>
<evidence type="ECO:0008006" key="16">
    <source>
        <dbReference type="Google" id="ProtNLM"/>
    </source>
</evidence>
<dbReference type="InterPro" id="IPR011527">
    <property type="entry name" value="ABC1_TM_dom"/>
</dbReference>
<dbReference type="CDD" id="cd18603">
    <property type="entry name" value="ABC_6TM_MRP1_2_3_6_D2_like"/>
    <property type="match status" value="1"/>
</dbReference>
<gene>
    <name evidence="14" type="ORF">SISNIDRAFT_456772</name>
</gene>
<dbReference type="GO" id="GO:0016887">
    <property type="term" value="F:ATP hydrolysis activity"/>
    <property type="evidence" value="ECO:0007669"/>
    <property type="project" value="InterPro"/>
</dbReference>
<sequence>VLLGAVVVLSLFDLIVFALKPSTTHNRDTLSLTLLTLSTLSFTLTLPLTYIESTRSRRSSSIILIFAPVYLILSAIRLRTIGTSTYIDGSVVFIVQVVIPSLYAVFWIFECLGPEYEFTSRIRLSGPDTLGHGTANGTANGHGEIGIGGEKKEHESPLATANIYSRWTFHWMTPLMKLGASKFIDEDDLDNLLPDDTSHALGEKLAHNLQGRGLWTALFLSYGGPYAFAALLKIIQDSLAFLQPQLLRWLLSYISSYQNTKEGGASKIEGFAVAVMMFVAGIFQTVVLHQYFQICFTTGMRVRAGLVTAIYRKSLILSSDARGKRATGDIVNLMSVDATRLQDLCTYGLISISGPFQITLAFISLYNLLGWPAFIGVAIMILSIPLNTLIARYLKKLQEIQMKNRDSRTRLMSELLGNIKSVKLFAWEGAFLGKVLGVRNERELVMLRKIGIVTALNTTMWTGIPVLVAFSSFAVAAATGSSALTSDVIFPAISLFMLLQFPLAMFSQVTSNIIEALVSVNRLSAFLAEEELQVDARDVRIPEVEPVEGSLVLEMKGCDFSWSSPSIHPSSSSASTSTSASASAPTLSDISLTVHSGQLIALLGRVGSGKSSLLSAIIGEMYRLDGTLDVRGVVAYAPQDPWIQSASVRDNILFGCVFEEEFYGVVIEACALKEDLALLKDGDLTELSGGQRARISLARAVYARADLYLLDDVLAAVDSHVARHVFDHVIGPRGLLSSKARIVVTNSIAFLSQYDHLAFIRRGIILEQGTYEELASDDSTEVAKLIAGHGNLGTASASASGRASGATTPRTDTEGTLVGRSRAGTPPSSTPSPKGEIDEKMEESEVFFEKMDKIRKSGISTRRARLLDPHLDSSSHSTETAKAAKKEHSEQGRVKRDVYAEYIRAASIWGFTLFLITTILTQISSVLGNFTLRAWGEHNRSDGVERGVSFYLLLYGLFSLGSVLFSCAGSILIWVYCSLRSAKRMHDAMLHAVLRAPLSFFEQTPMGRIINLFSRDIYVLDNILGRVIQNLFRTLATILGIILVISTSFPLFLVAVPPLGYLYYVVMVYYLATSRELKRLDAVSKSPIFAWFQESLGGLSTIRGFSQQNIFMIQNEKRLDRNQMCYLPSISCNRWLAARLEFVGSLIILVTALLSIWALVTTGVDAGLVGLVLSYGLNTTGSLNWAVRSASEVETNIVSAERILHYIRLEPEAPEFIPENKPDGEWPTKGLVEFRDYSMRYRKDLDLVLKDINLTIQPREKIGVCGRTGAGKSSLLLALFRIIEPAAGTIFVDGVDITTLGLHDCEYDIIALLLFEGTLRENIDPTGSYDDAAIWVALEQSDLRTFVETLDGKLDAPVREGGASLSSGQRQLLCFARALLRKSKILVLDEATSAVDLDTDKSIQQIIRGPQFADVTMLTIAYVVSLVAEFDTPKTLLEDPNSRFYSLALEAGLTN</sequence>
<evidence type="ECO:0000256" key="9">
    <source>
        <dbReference type="SAM" id="MobiDB-lite"/>
    </source>
</evidence>
<evidence type="ECO:0000256" key="2">
    <source>
        <dbReference type="ARBA" id="ARBA00022448"/>
    </source>
</evidence>
<evidence type="ECO:0000256" key="5">
    <source>
        <dbReference type="ARBA" id="ARBA00022741"/>
    </source>
</evidence>
<feature type="transmembrane region" description="Helical" evidence="10">
    <location>
        <begin position="371"/>
        <end position="394"/>
    </location>
</feature>
<feature type="transmembrane region" description="Helical" evidence="10">
    <location>
        <begin position="93"/>
        <end position="113"/>
    </location>
</feature>
<dbReference type="SMART" id="SM00382">
    <property type="entry name" value="AAA"/>
    <property type="match status" value="2"/>
</dbReference>
<dbReference type="EMBL" id="KV419416">
    <property type="protein sequence ID" value="KZS91186.1"/>
    <property type="molecule type" value="Genomic_DNA"/>
</dbReference>
<feature type="domain" description="ABC transporter" evidence="12">
    <location>
        <begin position="567"/>
        <end position="787"/>
    </location>
</feature>
<dbReference type="InterPro" id="IPR017871">
    <property type="entry name" value="ABC_transporter-like_CS"/>
</dbReference>
<feature type="domain" description="ABC transmembrane type-1" evidence="13">
    <location>
        <begin position="227"/>
        <end position="515"/>
    </location>
</feature>
<dbReference type="GO" id="GO:0140359">
    <property type="term" value="F:ABC-type transporter activity"/>
    <property type="evidence" value="ECO:0007669"/>
    <property type="project" value="InterPro"/>
</dbReference>
<feature type="non-terminal residue" evidence="14">
    <location>
        <position position="1"/>
    </location>
</feature>
<feature type="transmembrane region" description="Helical" evidence="10">
    <location>
        <begin position="34"/>
        <end position="51"/>
    </location>
</feature>
<feature type="transmembrane region" description="Helical" evidence="10">
    <location>
        <begin position="902"/>
        <end position="928"/>
    </location>
</feature>
<dbReference type="Proteomes" id="UP000076722">
    <property type="component" value="Unassembled WGS sequence"/>
</dbReference>
<dbReference type="PANTHER" id="PTHR24223">
    <property type="entry name" value="ATP-BINDING CASSETTE SUB-FAMILY C"/>
    <property type="match status" value="1"/>
</dbReference>
<feature type="domain" description="ABC transporter" evidence="12">
    <location>
        <begin position="1232"/>
        <end position="1449"/>
    </location>
</feature>
<feature type="transmembrane region" description="Helical" evidence="10">
    <location>
        <begin position="271"/>
        <end position="292"/>
    </location>
</feature>
<keyword evidence="3 10" id="KW-0812">Transmembrane</keyword>
<keyword evidence="7 10" id="KW-1133">Transmembrane helix</keyword>
<keyword evidence="15" id="KW-1185">Reference proteome</keyword>
<organism evidence="14 15">
    <name type="scientific">Sistotremastrum niveocremeum HHB9708</name>
    <dbReference type="NCBI Taxonomy" id="1314777"/>
    <lineage>
        <taxon>Eukaryota</taxon>
        <taxon>Fungi</taxon>
        <taxon>Dikarya</taxon>
        <taxon>Basidiomycota</taxon>
        <taxon>Agaricomycotina</taxon>
        <taxon>Agaricomycetes</taxon>
        <taxon>Sistotremastrales</taxon>
        <taxon>Sistotremastraceae</taxon>
        <taxon>Sertulicium</taxon>
        <taxon>Sertulicium niveocremeum</taxon>
    </lineage>
</organism>
<dbReference type="PROSITE" id="PS50929">
    <property type="entry name" value="ABC_TM1F"/>
    <property type="match status" value="2"/>
</dbReference>
<feature type="transmembrane region" description="Helical" evidence="10">
    <location>
        <begin position="1140"/>
        <end position="1160"/>
    </location>
</feature>
<dbReference type="Pfam" id="PF00664">
    <property type="entry name" value="ABC_membrane"/>
    <property type="match status" value="2"/>
</dbReference>
<dbReference type="CDD" id="cd18595">
    <property type="entry name" value="ABC_6TM_MRP1_2_3_6_D1_like"/>
    <property type="match status" value="1"/>
</dbReference>
<protein>
    <recommendedName>
        <fullName evidence="16">Metal resistance protein YCF1</fullName>
    </recommendedName>
</protein>
<feature type="compositionally biased region" description="Low complexity" evidence="9">
    <location>
        <begin position="794"/>
        <end position="808"/>
    </location>
</feature>
<dbReference type="FunFam" id="3.40.50.300:FF:000997">
    <property type="entry name" value="Multidrug resistance-associated protein 1"/>
    <property type="match status" value="1"/>
</dbReference>
<accession>A0A164S638</accession>
<dbReference type="CDD" id="cd03250">
    <property type="entry name" value="ABCC_MRP_domain1"/>
    <property type="match status" value="1"/>
</dbReference>
<dbReference type="Gene3D" id="1.20.1560.10">
    <property type="entry name" value="ABC transporter type 1, transmembrane domain"/>
    <property type="match status" value="2"/>
</dbReference>
<dbReference type="STRING" id="1314777.A0A164S638"/>
<keyword evidence="8 10" id="KW-0472">Membrane</keyword>
<dbReference type="GO" id="GO:0000329">
    <property type="term" value="C:fungal-type vacuole membrane"/>
    <property type="evidence" value="ECO:0007669"/>
    <property type="project" value="UniProtKB-ARBA"/>
</dbReference>
<feature type="transmembrane region" description="Helical" evidence="10">
    <location>
        <begin position="948"/>
        <end position="976"/>
    </location>
</feature>
<dbReference type="InterPro" id="IPR003593">
    <property type="entry name" value="AAA+_ATPase"/>
</dbReference>
<name>A0A164S638_9AGAM</name>
<feature type="transmembrane region" description="Helical" evidence="10">
    <location>
        <begin position="488"/>
        <end position="506"/>
    </location>
</feature>
<evidence type="ECO:0000256" key="7">
    <source>
        <dbReference type="ARBA" id="ARBA00022989"/>
    </source>
</evidence>
<feature type="transmembrane region" description="Helical" evidence="10">
    <location>
        <begin position="214"/>
        <end position="235"/>
    </location>
</feature>
<feature type="transmembrane region" description="Helical" evidence="10">
    <location>
        <begin position="344"/>
        <end position="365"/>
    </location>
</feature>
<dbReference type="OrthoDB" id="6500128at2759"/>
<feature type="signal peptide" evidence="11">
    <location>
        <begin position="1"/>
        <end position="18"/>
    </location>
</feature>
<keyword evidence="2" id="KW-0813">Transport</keyword>
<dbReference type="InterPro" id="IPR036640">
    <property type="entry name" value="ABC1_TM_sf"/>
</dbReference>
<keyword evidence="6" id="KW-0067">ATP-binding</keyword>
<dbReference type="FunFam" id="1.20.1560.10:FF:000001">
    <property type="entry name" value="ATP-binding cassette subfamily C member 1"/>
    <property type="match status" value="1"/>
</dbReference>
<evidence type="ECO:0000259" key="12">
    <source>
        <dbReference type="PROSITE" id="PS50893"/>
    </source>
</evidence>
<keyword evidence="11" id="KW-0732">Signal</keyword>
<proteinExistence type="predicted"/>
<evidence type="ECO:0000313" key="15">
    <source>
        <dbReference type="Proteomes" id="UP000076722"/>
    </source>
</evidence>
<dbReference type="InterPro" id="IPR050173">
    <property type="entry name" value="ABC_transporter_C-like"/>
</dbReference>